<dbReference type="RefSeq" id="WP_167945049.1">
    <property type="nucleotide sequence ID" value="NZ_CP130472.1"/>
</dbReference>
<dbReference type="AlphaFoldDB" id="A0AAJ6HRR0"/>
<proteinExistence type="inferred from homology"/>
<dbReference type="InterPro" id="IPR029061">
    <property type="entry name" value="THDP-binding"/>
</dbReference>
<dbReference type="PROSITE" id="PS00801">
    <property type="entry name" value="TRANSKETOLASE_1"/>
    <property type="match status" value="1"/>
</dbReference>
<evidence type="ECO:0000259" key="6">
    <source>
        <dbReference type="Pfam" id="PF00456"/>
    </source>
</evidence>
<dbReference type="Proteomes" id="UP001235874">
    <property type="component" value="Chromosome"/>
</dbReference>
<keyword evidence="4" id="KW-0479">Metal-binding</keyword>
<dbReference type="InterPro" id="IPR005474">
    <property type="entry name" value="Transketolase_N"/>
</dbReference>
<dbReference type="PANTHER" id="PTHR47514">
    <property type="entry name" value="TRANSKETOLASE N-TERMINAL SECTION-RELATED"/>
    <property type="match status" value="1"/>
</dbReference>
<evidence type="ECO:0000256" key="2">
    <source>
        <dbReference type="ARBA" id="ARBA00007131"/>
    </source>
</evidence>
<accession>A0AAJ6HRR0</accession>
<name>A0AAJ6HRR0_9ACTN</name>
<evidence type="ECO:0000313" key="8">
    <source>
        <dbReference type="Proteomes" id="UP001235874"/>
    </source>
</evidence>
<keyword evidence="5" id="KW-0786">Thiamine pyrophosphate</keyword>
<evidence type="ECO:0000256" key="1">
    <source>
        <dbReference type="ARBA" id="ARBA00001964"/>
    </source>
</evidence>
<evidence type="ECO:0000256" key="5">
    <source>
        <dbReference type="ARBA" id="ARBA00023052"/>
    </source>
</evidence>
<dbReference type="InterPro" id="IPR049557">
    <property type="entry name" value="Transketolase_CS"/>
</dbReference>
<dbReference type="Gene3D" id="3.40.50.970">
    <property type="match status" value="1"/>
</dbReference>
<dbReference type="CDD" id="cd02012">
    <property type="entry name" value="TPP_TK"/>
    <property type="match status" value="1"/>
</dbReference>
<dbReference type="KEGG" id="mprn:Q3V37_27635"/>
<evidence type="ECO:0000256" key="4">
    <source>
        <dbReference type="ARBA" id="ARBA00022723"/>
    </source>
</evidence>
<dbReference type="GO" id="GO:0016740">
    <property type="term" value="F:transferase activity"/>
    <property type="evidence" value="ECO:0007669"/>
    <property type="project" value="UniProtKB-KW"/>
</dbReference>
<keyword evidence="8" id="KW-1185">Reference proteome</keyword>
<dbReference type="SUPFAM" id="SSF52518">
    <property type="entry name" value="Thiamin diphosphate-binding fold (THDP-binding)"/>
    <property type="match status" value="1"/>
</dbReference>
<evidence type="ECO:0000313" key="7">
    <source>
        <dbReference type="EMBL" id="WLS45097.1"/>
    </source>
</evidence>
<dbReference type="Pfam" id="PF00456">
    <property type="entry name" value="Transketolase_N"/>
    <property type="match status" value="1"/>
</dbReference>
<dbReference type="GO" id="GO:0000287">
    <property type="term" value="F:magnesium ion binding"/>
    <property type="evidence" value="ECO:0007669"/>
    <property type="project" value="UniProtKB-ARBA"/>
</dbReference>
<protein>
    <submittedName>
        <fullName evidence="7">Transketolase</fullName>
    </submittedName>
</protein>
<comment type="similarity">
    <text evidence="2">Belongs to the transketolase family.</text>
</comment>
<sequence length="293" mass="31899">MTASITYLDALPPDRHPNLVDDGFELPYRLSRIAQLSNDVRAHLLKMIHLAGSGHVGSSLSCVDLVSVLKFDQMDASGKDVFVLSKGHAAPTWYAALMVAGELDPAEIGTLRRIDSRLQGHPDRTRLDLVAVSTGALGQGLSVALGRAQARRLRGADSFVYCLVGDGELQEGQMWEALMYAGARGLANVVLIVDYNRSQNDGTLEEIMPLHPLPEKLRSFHWHVQEVNGHSHLAIRDAVANARENWMQPSVIIAHTRKGYLGPGQILLNGSHSGALTPEVYEDAISYLGQVSV</sequence>
<gene>
    <name evidence="7" type="ORF">Q3V37_27635</name>
</gene>
<dbReference type="EMBL" id="CP130472">
    <property type="protein sequence ID" value="WLS45097.1"/>
    <property type="molecule type" value="Genomic_DNA"/>
</dbReference>
<evidence type="ECO:0000256" key="3">
    <source>
        <dbReference type="ARBA" id="ARBA00022679"/>
    </source>
</evidence>
<reference evidence="7 8" key="1">
    <citation type="submission" date="2023-07" db="EMBL/GenBank/DDBJ databases">
        <title>Micromonospora profundi TRM 95458 converts glycerol to a new osmotic compound.</title>
        <authorList>
            <person name="Lu D."/>
        </authorList>
    </citation>
    <scope>NUCLEOTIDE SEQUENCE [LARGE SCALE GENOMIC DNA]</scope>
    <source>
        <strain evidence="7 8">TRM95458</strain>
    </source>
</reference>
<feature type="domain" description="Transketolase N-terminal" evidence="6">
    <location>
        <begin position="36"/>
        <end position="278"/>
    </location>
</feature>
<comment type="cofactor">
    <cofactor evidence="1">
        <name>thiamine diphosphate</name>
        <dbReference type="ChEBI" id="CHEBI:58937"/>
    </cofactor>
</comment>
<organism evidence="7 8">
    <name type="scientific">Micromonospora profundi</name>
    <dbReference type="NCBI Taxonomy" id="1420889"/>
    <lineage>
        <taxon>Bacteria</taxon>
        <taxon>Bacillati</taxon>
        <taxon>Actinomycetota</taxon>
        <taxon>Actinomycetes</taxon>
        <taxon>Micromonosporales</taxon>
        <taxon>Micromonosporaceae</taxon>
        <taxon>Micromonospora</taxon>
    </lineage>
</organism>
<dbReference type="PANTHER" id="PTHR47514:SF1">
    <property type="entry name" value="TRANSKETOLASE N-TERMINAL SECTION-RELATED"/>
    <property type="match status" value="1"/>
</dbReference>
<keyword evidence="3" id="KW-0808">Transferase</keyword>